<comment type="caution">
    <text evidence="2">The sequence shown here is derived from an EMBL/GenBank/DDBJ whole genome shotgun (WGS) entry which is preliminary data.</text>
</comment>
<evidence type="ECO:0000313" key="2">
    <source>
        <dbReference type="EMBL" id="KXZ41702.1"/>
    </source>
</evidence>
<dbReference type="Proteomes" id="UP000075714">
    <property type="component" value="Unassembled WGS sequence"/>
</dbReference>
<protein>
    <recommendedName>
        <fullName evidence="1">SGNH hydrolase-type esterase domain-containing protein</fullName>
    </recommendedName>
</protein>
<evidence type="ECO:0000313" key="3">
    <source>
        <dbReference type="Proteomes" id="UP000075714"/>
    </source>
</evidence>
<name>A0A150FVQ8_GONPE</name>
<dbReference type="Pfam" id="PF13472">
    <property type="entry name" value="Lipase_GDSL_2"/>
    <property type="match status" value="1"/>
</dbReference>
<keyword evidence="3" id="KW-1185">Reference proteome</keyword>
<dbReference type="OrthoDB" id="525267at2759"/>
<dbReference type="GO" id="GO:0004622">
    <property type="term" value="F:phosphatidylcholine lysophospholipase activity"/>
    <property type="evidence" value="ECO:0007669"/>
    <property type="project" value="TreeGrafter"/>
</dbReference>
<dbReference type="InterPro" id="IPR013830">
    <property type="entry name" value="SGNH_hydro"/>
</dbReference>
<dbReference type="InterPro" id="IPR051532">
    <property type="entry name" value="Ester_Hydrolysis_Enzymes"/>
</dbReference>
<dbReference type="STRING" id="33097.A0A150FVQ8"/>
<evidence type="ECO:0000259" key="1">
    <source>
        <dbReference type="Pfam" id="PF13472"/>
    </source>
</evidence>
<reference evidence="3" key="1">
    <citation type="journal article" date="2016" name="Nat. Commun.">
        <title>The Gonium pectorale genome demonstrates co-option of cell cycle regulation during the evolution of multicellularity.</title>
        <authorList>
            <person name="Hanschen E.R."/>
            <person name="Marriage T.N."/>
            <person name="Ferris P.J."/>
            <person name="Hamaji T."/>
            <person name="Toyoda A."/>
            <person name="Fujiyama A."/>
            <person name="Neme R."/>
            <person name="Noguchi H."/>
            <person name="Minakuchi Y."/>
            <person name="Suzuki M."/>
            <person name="Kawai-Toyooka H."/>
            <person name="Smith D.R."/>
            <person name="Sparks H."/>
            <person name="Anderson J."/>
            <person name="Bakaric R."/>
            <person name="Luria V."/>
            <person name="Karger A."/>
            <person name="Kirschner M.W."/>
            <person name="Durand P.M."/>
            <person name="Michod R.E."/>
            <person name="Nozaki H."/>
            <person name="Olson B.J."/>
        </authorList>
    </citation>
    <scope>NUCLEOTIDE SEQUENCE [LARGE SCALE GENOMIC DNA]</scope>
    <source>
        <strain evidence="3">NIES-2863</strain>
    </source>
</reference>
<dbReference type="PANTHER" id="PTHR30383">
    <property type="entry name" value="THIOESTERASE 1/PROTEASE 1/LYSOPHOSPHOLIPASE L1"/>
    <property type="match status" value="1"/>
</dbReference>
<feature type="domain" description="SGNH hydrolase-type esterase" evidence="1">
    <location>
        <begin position="4"/>
        <end position="137"/>
    </location>
</feature>
<dbReference type="SUPFAM" id="SSF52266">
    <property type="entry name" value="SGNH hydrolase"/>
    <property type="match status" value="1"/>
</dbReference>
<dbReference type="InterPro" id="IPR036514">
    <property type="entry name" value="SGNH_hydro_sf"/>
</dbReference>
<dbReference type="AlphaFoldDB" id="A0A150FVQ8"/>
<dbReference type="Gene3D" id="3.40.50.1110">
    <property type="entry name" value="SGNH hydrolase"/>
    <property type="match status" value="1"/>
</dbReference>
<gene>
    <name evidence="2" type="ORF">GPECTOR_313g4</name>
</gene>
<proteinExistence type="predicted"/>
<organism evidence="2 3">
    <name type="scientific">Gonium pectorale</name>
    <name type="common">Green alga</name>
    <dbReference type="NCBI Taxonomy" id="33097"/>
    <lineage>
        <taxon>Eukaryota</taxon>
        <taxon>Viridiplantae</taxon>
        <taxon>Chlorophyta</taxon>
        <taxon>core chlorophytes</taxon>
        <taxon>Chlorophyceae</taxon>
        <taxon>CS clade</taxon>
        <taxon>Chlamydomonadales</taxon>
        <taxon>Volvocaceae</taxon>
        <taxon>Gonium</taxon>
    </lineage>
</organism>
<sequence length="171" mass="18809">MDKRLPELLKVAESKDVRFNWVLLMGGVNDLRRGDGNATRLFEGLQSLYAACHAHGARVLAMTVLQSGWTPRALPAEREPARQRLNELIRGAAKQHSDYITLLDTDKLLPLPANPAADPAAALLWDDGLHLSPAGYNRLGELVFTALRDKLPQAKAKTKTQGKTQAKPKAR</sequence>
<dbReference type="EMBL" id="LSYV01000311">
    <property type="protein sequence ID" value="KXZ41702.1"/>
    <property type="molecule type" value="Genomic_DNA"/>
</dbReference>
<accession>A0A150FVQ8</accession>
<dbReference type="PANTHER" id="PTHR30383:SF5">
    <property type="entry name" value="SGNH HYDROLASE-TYPE ESTERASE DOMAIN-CONTAINING PROTEIN"/>
    <property type="match status" value="1"/>
</dbReference>